<feature type="transmembrane region" description="Helical" evidence="1">
    <location>
        <begin position="121"/>
        <end position="141"/>
    </location>
</feature>
<keyword evidence="1" id="KW-1133">Transmembrane helix</keyword>
<reference evidence="2 3" key="1">
    <citation type="journal article" date="2019" name="Commun. Biol.">
        <title>The bagworm genome reveals a unique fibroin gene that provides high tensile strength.</title>
        <authorList>
            <person name="Kono N."/>
            <person name="Nakamura H."/>
            <person name="Ohtoshi R."/>
            <person name="Tomita M."/>
            <person name="Numata K."/>
            <person name="Arakawa K."/>
        </authorList>
    </citation>
    <scope>NUCLEOTIDE SEQUENCE [LARGE SCALE GENOMIC DNA]</scope>
</reference>
<keyword evidence="1" id="KW-0812">Transmembrane</keyword>
<dbReference type="AlphaFoldDB" id="A0A4C1ZAI6"/>
<dbReference type="EMBL" id="BGZK01001629">
    <property type="protein sequence ID" value="GBP83615.1"/>
    <property type="molecule type" value="Genomic_DNA"/>
</dbReference>
<evidence type="ECO:0000313" key="3">
    <source>
        <dbReference type="Proteomes" id="UP000299102"/>
    </source>
</evidence>
<evidence type="ECO:0000256" key="1">
    <source>
        <dbReference type="SAM" id="Phobius"/>
    </source>
</evidence>
<evidence type="ECO:0000313" key="2">
    <source>
        <dbReference type="EMBL" id="GBP83615.1"/>
    </source>
</evidence>
<keyword evidence="1" id="KW-0472">Membrane</keyword>
<accession>A0A4C1ZAI6</accession>
<name>A0A4C1ZAI6_EUMVA</name>
<sequence>MNVNKIKAMVFERRKSMVISELLTARRTAITVWISSPSDEGLAVAVARGGIGGARRLASLYRPGAVPGGCEGLLPYGLWRVWRQSGRRVFLLTLGPRAFFDPTKDQTFDAARFRMTVGGPVAIQLAAVALPGTAFLVWGLHSDTREAPHMT</sequence>
<proteinExistence type="predicted"/>
<dbReference type="Proteomes" id="UP000299102">
    <property type="component" value="Unassembled WGS sequence"/>
</dbReference>
<gene>
    <name evidence="2" type="ORF">EVAR_61229_1</name>
</gene>
<protein>
    <submittedName>
        <fullName evidence="2">Uncharacterized protein</fullName>
    </submittedName>
</protein>
<keyword evidence="3" id="KW-1185">Reference proteome</keyword>
<comment type="caution">
    <text evidence="2">The sequence shown here is derived from an EMBL/GenBank/DDBJ whole genome shotgun (WGS) entry which is preliminary data.</text>
</comment>
<organism evidence="2 3">
    <name type="scientific">Eumeta variegata</name>
    <name type="common">Bagworm moth</name>
    <name type="synonym">Eumeta japonica</name>
    <dbReference type="NCBI Taxonomy" id="151549"/>
    <lineage>
        <taxon>Eukaryota</taxon>
        <taxon>Metazoa</taxon>
        <taxon>Ecdysozoa</taxon>
        <taxon>Arthropoda</taxon>
        <taxon>Hexapoda</taxon>
        <taxon>Insecta</taxon>
        <taxon>Pterygota</taxon>
        <taxon>Neoptera</taxon>
        <taxon>Endopterygota</taxon>
        <taxon>Lepidoptera</taxon>
        <taxon>Glossata</taxon>
        <taxon>Ditrysia</taxon>
        <taxon>Tineoidea</taxon>
        <taxon>Psychidae</taxon>
        <taxon>Oiketicinae</taxon>
        <taxon>Eumeta</taxon>
    </lineage>
</organism>